<sequence>MPLRGINKTYKVIEDQHEVKVVDNAGNVIWSWKDSRELKRREIITAKEIRDELNGEY</sequence>
<evidence type="ECO:0000313" key="1">
    <source>
        <dbReference type="EMBL" id="QJA96429.1"/>
    </source>
</evidence>
<name>A0A6M3LQH7_9ZZZZ</name>
<proteinExistence type="predicted"/>
<protein>
    <submittedName>
        <fullName evidence="1">Uncharacterized protein</fullName>
    </submittedName>
</protein>
<reference evidence="1" key="1">
    <citation type="submission" date="2020-03" db="EMBL/GenBank/DDBJ databases">
        <title>The deep terrestrial virosphere.</title>
        <authorList>
            <person name="Holmfeldt K."/>
            <person name="Nilsson E."/>
            <person name="Simone D."/>
            <person name="Lopez-Fernandez M."/>
            <person name="Wu X."/>
            <person name="de Brujin I."/>
            <person name="Lundin D."/>
            <person name="Andersson A."/>
            <person name="Bertilsson S."/>
            <person name="Dopson M."/>
        </authorList>
    </citation>
    <scope>NUCLEOTIDE SEQUENCE</scope>
    <source>
        <strain evidence="1">MM415B08738</strain>
    </source>
</reference>
<dbReference type="EMBL" id="MT143399">
    <property type="protein sequence ID" value="QJA96429.1"/>
    <property type="molecule type" value="Genomic_DNA"/>
</dbReference>
<dbReference type="AlphaFoldDB" id="A0A6M3LQH7"/>
<gene>
    <name evidence="1" type="ORF">MM415B08738_0009</name>
</gene>
<organism evidence="1">
    <name type="scientific">viral metagenome</name>
    <dbReference type="NCBI Taxonomy" id="1070528"/>
    <lineage>
        <taxon>unclassified sequences</taxon>
        <taxon>metagenomes</taxon>
        <taxon>organismal metagenomes</taxon>
    </lineage>
</organism>
<accession>A0A6M3LQH7</accession>